<feature type="region of interest" description="Disordered" evidence="1">
    <location>
        <begin position="119"/>
        <end position="159"/>
    </location>
</feature>
<sequence>MLDKHTPPSWSPDEAFWNEGWQDMDRRLTARRRRALLPWFFLGLLLIGLFIAGTQVQWTGRETDATATAPLISPVPSTTSNTPSATDSATAAPPVRQPVLKQEAGDLLTVRRPARLAAIEPDGQLAGRNQSATETAPAPARPAQLPREVEPGRDAEDPRDVLPAAGTVASLAIAPIPVAWSLPELAASAALSYRIEAQGHQRFSIAVGASTFIGSWRPGGYGQLDYRLGRGRWRFPVSLRYDYGQRDTRLDQDALPPLEDLTQVPVVGLAGLSGDPRHEVLVSHELTLRGGAERHWGYGGRFTTAAGLGLAYFAGGYGPVYSAIPGQGALEQLAVNDPVSYFNQSGNPALSEQVLLNSQVHRLTGSGWLQLGYRIRRGYAVRFGLTHQLTPAYEEAGISVHRTRLDLGLSKGF</sequence>
<evidence type="ECO:0000313" key="4">
    <source>
        <dbReference type="Proteomes" id="UP000837803"/>
    </source>
</evidence>
<dbReference type="Proteomes" id="UP000837803">
    <property type="component" value="Unassembled WGS sequence"/>
</dbReference>
<dbReference type="RefSeq" id="WP_238751868.1">
    <property type="nucleotide sequence ID" value="NZ_CAKLPZ010000004.1"/>
</dbReference>
<evidence type="ECO:0008006" key="5">
    <source>
        <dbReference type="Google" id="ProtNLM"/>
    </source>
</evidence>
<accession>A0ABM9B3U2</accession>
<protein>
    <recommendedName>
        <fullName evidence="5">Outer membrane protein beta-barrel domain-containing protein</fullName>
    </recommendedName>
</protein>
<keyword evidence="4" id="KW-1185">Reference proteome</keyword>
<evidence type="ECO:0000256" key="2">
    <source>
        <dbReference type="SAM" id="Phobius"/>
    </source>
</evidence>
<keyword evidence="2" id="KW-1133">Transmembrane helix</keyword>
<comment type="caution">
    <text evidence="3">The sequence shown here is derived from an EMBL/GenBank/DDBJ whole genome shotgun (WGS) entry which is preliminary data.</text>
</comment>
<feature type="transmembrane region" description="Helical" evidence="2">
    <location>
        <begin position="36"/>
        <end position="58"/>
    </location>
</feature>
<organism evidence="3 4">
    <name type="scientific">Neolewinella maritima</name>
    <dbReference type="NCBI Taxonomy" id="1383882"/>
    <lineage>
        <taxon>Bacteria</taxon>
        <taxon>Pseudomonadati</taxon>
        <taxon>Bacteroidota</taxon>
        <taxon>Saprospiria</taxon>
        <taxon>Saprospirales</taxon>
        <taxon>Lewinellaceae</taxon>
        <taxon>Neolewinella</taxon>
    </lineage>
</organism>
<feature type="compositionally biased region" description="Low complexity" evidence="1">
    <location>
        <begin position="74"/>
        <end position="94"/>
    </location>
</feature>
<keyword evidence="2" id="KW-0472">Membrane</keyword>
<name>A0ABM9B3U2_9BACT</name>
<keyword evidence="2" id="KW-0812">Transmembrane</keyword>
<dbReference type="EMBL" id="CAKLPZ010000004">
    <property type="protein sequence ID" value="CAH1002008.1"/>
    <property type="molecule type" value="Genomic_DNA"/>
</dbReference>
<reference evidence="3" key="1">
    <citation type="submission" date="2021-12" db="EMBL/GenBank/DDBJ databases">
        <authorList>
            <person name="Rodrigo-Torres L."/>
            <person name="Arahal R. D."/>
            <person name="Lucena T."/>
        </authorList>
    </citation>
    <scope>NUCLEOTIDE SEQUENCE</scope>
    <source>
        <strain evidence="3">CECT 8419</strain>
    </source>
</reference>
<feature type="region of interest" description="Disordered" evidence="1">
    <location>
        <begin position="67"/>
        <end position="100"/>
    </location>
</feature>
<feature type="compositionally biased region" description="Basic and acidic residues" evidence="1">
    <location>
        <begin position="147"/>
        <end position="159"/>
    </location>
</feature>
<evidence type="ECO:0000256" key="1">
    <source>
        <dbReference type="SAM" id="MobiDB-lite"/>
    </source>
</evidence>
<evidence type="ECO:0000313" key="3">
    <source>
        <dbReference type="EMBL" id="CAH1002008.1"/>
    </source>
</evidence>
<gene>
    <name evidence="3" type="ORF">LEM8419_02923</name>
</gene>
<proteinExistence type="predicted"/>
<feature type="compositionally biased region" description="Low complexity" evidence="1">
    <location>
        <begin position="136"/>
        <end position="146"/>
    </location>
</feature>